<reference evidence="1" key="2">
    <citation type="journal article" date="2022" name="New Phytol.">
        <title>Evolutionary transition to the ectomycorrhizal habit in the genomes of a hyperdiverse lineage of mushroom-forming fungi.</title>
        <authorList>
            <person name="Looney B."/>
            <person name="Miyauchi S."/>
            <person name="Morin E."/>
            <person name="Drula E."/>
            <person name="Courty P.E."/>
            <person name="Kohler A."/>
            <person name="Kuo A."/>
            <person name="LaButti K."/>
            <person name="Pangilinan J."/>
            <person name="Lipzen A."/>
            <person name="Riley R."/>
            <person name="Andreopoulos W."/>
            <person name="He G."/>
            <person name="Johnson J."/>
            <person name="Nolan M."/>
            <person name="Tritt A."/>
            <person name="Barry K.W."/>
            <person name="Grigoriev I.V."/>
            <person name="Nagy L.G."/>
            <person name="Hibbett D."/>
            <person name="Henrissat B."/>
            <person name="Matheny P.B."/>
            <person name="Labbe J."/>
            <person name="Martin F.M."/>
        </authorList>
    </citation>
    <scope>NUCLEOTIDE SEQUENCE</scope>
    <source>
        <strain evidence="1">FP105234-sp</strain>
    </source>
</reference>
<sequence length="1433" mass="157752">MSSPLPTNGRPARLARPFLHPTVSRLRSFTPQHQRLSSAMNVGTLHSLPRDARSPAPSNFSELSPASSAAHLPLTLEKHTLPTNGNGHAPSERAVFRWTHLRNIGSYIYAKPSTKASAILGAPAAGAPMVMAANGLICIGTDTGRIFVFDFKQTLKCICGDAASEKTVGAVTAVALSHDHTFVASGHATGHVQVFDLNKPEKAARFVPPVTLAEVASGRKEGHLHGSRIVSLGFVAGRHTAVVTADQNGLAFYHSLGKVLFVEASDVLRILGKYPDEEPAAPRGNGVPVPPPRMQRRKSRKVNTILAMAPLPLGTTPHPTDAYNVIALLTAAKLVVVGLKPSPKTWYRKHRDEDDEQMGKAKFRASMAWFPSVVPGATGKAEPPKKGKKGPTVEPTLPMLVYTWGTSIHFVRLSETKYTETRSNPRTGLPVSQELGRLTFEERAKWTAKDDVLAVQWLNANQIIAVTASALEVYDVRTSELVEHVHMDPSTLLSPTLAATMTGSVSYTESVADIAHSVRTYKGKLFLLGRHEVQVGTLLTWADRVLAYVQEGDFLSAIDLTRSYYVGKAPGNKNGLPDDPEQMKTVVGGKMRELMVASTRYAFSEDRMTDMTHVTADGRGVDRTSLFENLVATSARACIALDDLDFLFEDLFQAYDDAGITRIYLEQLEVFILDNDIHHVPPRITQRLIKMHADDHQPDRAERVIWHIDPECLDINQAVHLCQTYRLYDALIYVYTRAMRDYVAPVVEMLGLIRKIMQVRREAATRSQASSRTAIEDEELLEPIILSAYKVYPYLADILTGLTYPSEEPLNEEEATQAKRVIYAFLFHGRSDVWPHGDDGKLVLTAEEDGGVEPTYPYCRLLLRFDAEAFLHSMDMALEDSYFNDESQGPSRLVIVKIFLEILSTPGLSHADMTFVNIFIARNVSKYYNLFQLPPSTLHNILIGLASDPDLDTREDRQLAAEYLLSAYTPHETERLLHLFEEARFYRILRSWHQRDGDFAPLLLAYLHDPDLASAEIFSNAEHILTAAAHANKDAIPDDLLETVSNALPALLSASIVETAALVDRHAPALHEQAVSSMDSDADHKRFAYLRTLLGPPAAEDQDDGAPAASTSKIPSVHVPQSLRQLYLSLQCQIDAAGVIPALKHIPANAIDWDHALRTCEEHGVLEAVVWALNWQGDAAGALSRAETFDARLSAKIGQKVAQPSESFAQQEADLGQLLDSIETVGRMGVSVCLERSRGPSVQVAVEDLWFQLLRTQITSVQSVSGCCSPQALAAPEADADNNALVQLERRTLSALRSLVQETFSSLVSVSSSRGVSFPRLFKRLVDATSRSATGTPYTEFRMILTSMMESYRSEGDLLIITKHLLDRDVFETIEDLSKERVKGWRPALGRGICERCRKPLLPAKQAGAGAVEAGADSKITFSRTGTIYHVSC</sequence>
<proteinExistence type="predicted"/>
<dbReference type="Proteomes" id="UP000814033">
    <property type="component" value="Unassembled WGS sequence"/>
</dbReference>
<organism evidence="1 2">
    <name type="scientific">Auriscalpium vulgare</name>
    <dbReference type="NCBI Taxonomy" id="40419"/>
    <lineage>
        <taxon>Eukaryota</taxon>
        <taxon>Fungi</taxon>
        <taxon>Dikarya</taxon>
        <taxon>Basidiomycota</taxon>
        <taxon>Agaricomycotina</taxon>
        <taxon>Agaricomycetes</taxon>
        <taxon>Russulales</taxon>
        <taxon>Auriscalpiaceae</taxon>
        <taxon>Auriscalpium</taxon>
    </lineage>
</organism>
<evidence type="ECO:0000313" key="2">
    <source>
        <dbReference type="Proteomes" id="UP000814033"/>
    </source>
</evidence>
<comment type="caution">
    <text evidence="1">The sequence shown here is derived from an EMBL/GenBank/DDBJ whole genome shotgun (WGS) entry which is preliminary data.</text>
</comment>
<gene>
    <name evidence="1" type="ORF">FA95DRAFT_1190043</name>
</gene>
<reference evidence="1" key="1">
    <citation type="submission" date="2021-02" db="EMBL/GenBank/DDBJ databases">
        <authorList>
            <consortium name="DOE Joint Genome Institute"/>
            <person name="Ahrendt S."/>
            <person name="Looney B.P."/>
            <person name="Miyauchi S."/>
            <person name="Morin E."/>
            <person name="Drula E."/>
            <person name="Courty P.E."/>
            <person name="Chicoki N."/>
            <person name="Fauchery L."/>
            <person name="Kohler A."/>
            <person name="Kuo A."/>
            <person name="Labutti K."/>
            <person name="Pangilinan J."/>
            <person name="Lipzen A."/>
            <person name="Riley R."/>
            <person name="Andreopoulos W."/>
            <person name="He G."/>
            <person name="Johnson J."/>
            <person name="Barry K.W."/>
            <person name="Grigoriev I.V."/>
            <person name="Nagy L."/>
            <person name="Hibbett D."/>
            <person name="Henrissat B."/>
            <person name="Matheny P.B."/>
            <person name="Labbe J."/>
            <person name="Martin F."/>
        </authorList>
    </citation>
    <scope>NUCLEOTIDE SEQUENCE</scope>
    <source>
        <strain evidence="1">FP105234-sp</strain>
    </source>
</reference>
<evidence type="ECO:0000313" key="1">
    <source>
        <dbReference type="EMBL" id="KAI0047759.1"/>
    </source>
</evidence>
<accession>A0ACB8RUP1</accession>
<keyword evidence="2" id="KW-1185">Reference proteome</keyword>
<protein>
    <submittedName>
        <fullName evidence="1">Uncharacterized protein</fullName>
    </submittedName>
</protein>
<name>A0ACB8RUP1_9AGAM</name>
<dbReference type="EMBL" id="MU275898">
    <property type="protein sequence ID" value="KAI0047759.1"/>
    <property type="molecule type" value="Genomic_DNA"/>
</dbReference>